<proteinExistence type="inferred from homology"/>
<dbReference type="Gene3D" id="3.40.50.10950">
    <property type="match status" value="1"/>
</dbReference>
<keyword evidence="6 10" id="KW-0808">Transferase</keyword>
<evidence type="ECO:0000256" key="2">
    <source>
        <dbReference type="ARBA" id="ARBA00004989"/>
    </source>
</evidence>
<dbReference type="NCBIfam" id="TIGR00651">
    <property type="entry name" value="pta"/>
    <property type="match status" value="1"/>
</dbReference>
<dbReference type="EC" id="2.3.1.8" evidence="4"/>
<dbReference type="SUPFAM" id="SSF53659">
    <property type="entry name" value="Isocitrate/Isopropylmalate dehydrogenase-like"/>
    <property type="match status" value="1"/>
</dbReference>
<evidence type="ECO:0000256" key="3">
    <source>
        <dbReference type="ARBA" id="ARBA00005656"/>
    </source>
</evidence>
<dbReference type="EMBL" id="CP082276">
    <property type="protein sequence ID" value="USH05666.1"/>
    <property type="molecule type" value="Genomic_DNA"/>
</dbReference>
<dbReference type="PANTHER" id="PTHR43356:SF3">
    <property type="entry name" value="PHOSPHATE ACETYLTRANSFERASE"/>
    <property type="match status" value="1"/>
</dbReference>
<gene>
    <name evidence="10" type="primary">pta</name>
    <name evidence="10" type="ORF">K6Q96_19390</name>
</gene>
<keyword evidence="7 10" id="KW-0012">Acyltransferase</keyword>
<comment type="pathway">
    <text evidence="2">Metabolic intermediate biosynthesis; acetyl-CoA biosynthesis; acetyl-CoA from acetate: step 2/2.</text>
</comment>
<dbReference type="InterPro" id="IPR042113">
    <property type="entry name" value="P_AcTrfase_dom1"/>
</dbReference>
<accession>A0ABY4X385</accession>
<sequence>MKALNNIIEKAKKLDSKIVLCEGDDKRILIAAAQAQQGGIAKVVLVGEREKLQMAADEADVRLDDFEVIEPQSSPLTASLSELYLSLRKKKGITPKQALQETLKPLNFANLMVAKGLADGSVAGAVHTTKDVVRSAIQIIGLDGTSTIVSSFFLMMLCQPFHTLKGGLIFSDCGLVIDPSDEELASIAIAAAKNAETLLMEEPKVAMLSFSTSGSAQHESVSKVVRASQRIKQQLPDIAIDEDIQLDAAIVADIAKKKLPNSNVKGKSNVLIFPNLEAGNICYKLAERVGGAVAIGPLLQGLAKPANDLSRGCSVDDIVNVIAVTVVQKEINSSVGYSNARKL</sequence>
<comment type="catalytic activity">
    <reaction evidence="1">
        <text>acetyl-CoA + phosphate = acetyl phosphate + CoA</text>
        <dbReference type="Rhea" id="RHEA:19521"/>
        <dbReference type="ChEBI" id="CHEBI:22191"/>
        <dbReference type="ChEBI" id="CHEBI:43474"/>
        <dbReference type="ChEBI" id="CHEBI:57287"/>
        <dbReference type="ChEBI" id="CHEBI:57288"/>
        <dbReference type="EC" id="2.3.1.8"/>
    </reaction>
</comment>
<evidence type="ECO:0000313" key="11">
    <source>
        <dbReference type="Proteomes" id="UP001056255"/>
    </source>
</evidence>
<dbReference type="GO" id="GO:0008959">
    <property type="term" value="F:phosphate acetyltransferase activity"/>
    <property type="evidence" value="ECO:0007669"/>
    <property type="project" value="UniProtKB-EC"/>
</dbReference>
<evidence type="ECO:0000256" key="4">
    <source>
        <dbReference type="ARBA" id="ARBA00012707"/>
    </source>
</evidence>
<dbReference type="Gene3D" id="3.40.50.10750">
    <property type="entry name" value="Isocitrate/Isopropylmalate dehydrogenase-like"/>
    <property type="match status" value="1"/>
</dbReference>
<dbReference type="PIRSF" id="PIRSF000428">
    <property type="entry name" value="P_Ac_trans"/>
    <property type="match status" value="1"/>
</dbReference>
<dbReference type="InterPro" id="IPR042112">
    <property type="entry name" value="P_AcTrfase_dom2"/>
</dbReference>
<reference evidence="10" key="1">
    <citation type="submission" date="2021-08" db="EMBL/GenBank/DDBJ databases">
        <authorList>
            <person name="Sakaguchi M."/>
            <person name="Kikuchi T."/>
            <person name="Urbanczyk H."/>
        </authorList>
    </citation>
    <scope>NUCLEOTIDE SEQUENCE</scope>
    <source>
        <strain evidence="10">020920N</strain>
    </source>
</reference>
<dbReference type="InterPro" id="IPR050500">
    <property type="entry name" value="Phos_Acetyltrans/Butyryltrans"/>
</dbReference>
<evidence type="ECO:0000256" key="7">
    <source>
        <dbReference type="ARBA" id="ARBA00023315"/>
    </source>
</evidence>
<dbReference type="InterPro" id="IPR004614">
    <property type="entry name" value="P_AcTrfase"/>
</dbReference>
<protein>
    <recommendedName>
        <fullName evidence="5">Phosphate acetyltransferase</fullName>
        <ecNumber evidence="4">2.3.1.8</ecNumber>
    </recommendedName>
    <alternativeName>
        <fullName evidence="8">Phosphotransacetylase</fullName>
    </alternativeName>
</protein>
<evidence type="ECO:0000313" key="10">
    <source>
        <dbReference type="EMBL" id="USH05666.1"/>
    </source>
</evidence>
<comment type="similarity">
    <text evidence="3">Belongs to the phosphate acetyltransferase and butyryltransferase family.</text>
</comment>
<keyword evidence="11" id="KW-1185">Reference proteome</keyword>
<dbReference type="InterPro" id="IPR002505">
    <property type="entry name" value="PTA_PTB"/>
</dbReference>
<dbReference type="RefSeq" id="WP_251882354.1">
    <property type="nucleotide sequence ID" value="NZ_CP082276.1"/>
</dbReference>
<evidence type="ECO:0000259" key="9">
    <source>
        <dbReference type="Pfam" id="PF01515"/>
    </source>
</evidence>
<dbReference type="Proteomes" id="UP001056255">
    <property type="component" value="Chromosome II"/>
</dbReference>
<feature type="domain" description="Phosphate acetyl/butaryl transferase" evidence="9">
    <location>
        <begin position="4"/>
        <end position="326"/>
    </location>
</feature>
<dbReference type="PANTHER" id="PTHR43356">
    <property type="entry name" value="PHOSPHATE ACETYLTRANSFERASE"/>
    <property type="match status" value="1"/>
</dbReference>
<organism evidence="10 11">
    <name type="scientific">Grimontia kaedaensis</name>
    <dbReference type="NCBI Taxonomy" id="2872157"/>
    <lineage>
        <taxon>Bacteria</taxon>
        <taxon>Pseudomonadati</taxon>
        <taxon>Pseudomonadota</taxon>
        <taxon>Gammaproteobacteria</taxon>
        <taxon>Vibrionales</taxon>
        <taxon>Vibrionaceae</taxon>
        <taxon>Grimontia</taxon>
    </lineage>
</organism>
<name>A0ABY4X385_9GAMM</name>
<dbReference type="NCBIfam" id="NF007233">
    <property type="entry name" value="PRK09653.1"/>
    <property type="match status" value="1"/>
</dbReference>
<dbReference type="Pfam" id="PF01515">
    <property type="entry name" value="PTA_PTB"/>
    <property type="match status" value="1"/>
</dbReference>
<evidence type="ECO:0000256" key="1">
    <source>
        <dbReference type="ARBA" id="ARBA00000705"/>
    </source>
</evidence>
<evidence type="ECO:0000256" key="8">
    <source>
        <dbReference type="ARBA" id="ARBA00031108"/>
    </source>
</evidence>
<dbReference type="InterPro" id="IPR012147">
    <property type="entry name" value="P_Ac_Bu_trans"/>
</dbReference>
<evidence type="ECO:0000256" key="6">
    <source>
        <dbReference type="ARBA" id="ARBA00022679"/>
    </source>
</evidence>
<evidence type="ECO:0000256" key="5">
    <source>
        <dbReference type="ARBA" id="ARBA00021528"/>
    </source>
</evidence>